<dbReference type="Proteomes" id="UP001163321">
    <property type="component" value="Chromosome 9"/>
</dbReference>
<dbReference type="EMBL" id="CM047588">
    <property type="protein sequence ID" value="KAI9905146.1"/>
    <property type="molecule type" value="Genomic_DNA"/>
</dbReference>
<organism evidence="1 2">
    <name type="scientific">Peronosclerospora sorghi</name>
    <dbReference type="NCBI Taxonomy" id="230839"/>
    <lineage>
        <taxon>Eukaryota</taxon>
        <taxon>Sar</taxon>
        <taxon>Stramenopiles</taxon>
        <taxon>Oomycota</taxon>
        <taxon>Peronosporomycetes</taxon>
        <taxon>Peronosporales</taxon>
        <taxon>Peronosporaceae</taxon>
        <taxon>Peronosclerospora</taxon>
    </lineage>
</organism>
<sequence length="261" mass="29033">MNMFKYLSSTRRCDLMRILDQESIRADAKHVAMSEVASPTLLAAPTETNGRAIRAVEVCNVESRLQVRDDAMSTGDRVVLGDTQGIARVSTERHRCLANGLADAHERPLGETDMQERHTRRNVFVNGQHFKLSIPQFDPVIHVQTLWSVRFEKDVGARRTAEVLKIVFFLHWIVLDLEVKSAHVRVVRDNLVRLVSTATRTFSRVQDDLASQYRSGSGREDPVRGTSFTSLAHPVCTVNVSISTLFFFGGGGGGGGEVTRL</sequence>
<name>A0ACC0VH71_9STRA</name>
<gene>
    <name evidence="1" type="ORF">PsorP6_013483</name>
</gene>
<comment type="caution">
    <text evidence="1">The sequence shown here is derived from an EMBL/GenBank/DDBJ whole genome shotgun (WGS) entry which is preliminary data.</text>
</comment>
<keyword evidence="2" id="KW-1185">Reference proteome</keyword>
<evidence type="ECO:0000313" key="1">
    <source>
        <dbReference type="EMBL" id="KAI9905146.1"/>
    </source>
</evidence>
<protein>
    <submittedName>
        <fullName evidence="1">Uncharacterized protein</fullName>
    </submittedName>
</protein>
<reference evidence="1 2" key="1">
    <citation type="journal article" date="2022" name="bioRxiv">
        <title>The genome of the oomycete Peronosclerospora sorghi, a cosmopolitan pathogen of maize and sorghum, is inflated with dispersed pseudogenes.</title>
        <authorList>
            <person name="Fletcher K."/>
            <person name="Martin F."/>
            <person name="Isakeit T."/>
            <person name="Cavanaugh K."/>
            <person name="Magill C."/>
            <person name="Michelmore R."/>
        </authorList>
    </citation>
    <scope>NUCLEOTIDE SEQUENCE [LARGE SCALE GENOMIC DNA]</scope>
    <source>
        <strain evidence="1">P6</strain>
    </source>
</reference>
<proteinExistence type="predicted"/>
<evidence type="ECO:0000313" key="2">
    <source>
        <dbReference type="Proteomes" id="UP001163321"/>
    </source>
</evidence>
<accession>A0ACC0VH71</accession>